<dbReference type="InterPro" id="IPR003817">
    <property type="entry name" value="PS_Dcarbxylase"/>
</dbReference>
<evidence type="ECO:0000256" key="5">
    <source>
        <dbReference type="ARBA" id="ARBA00023136"/>
    </source>
</evidence>
<keyword evidence="11" id="KW-1133">Transmembrane helix</keyword>
<keyword evidence="4" id="KW-0443">Lipid metabolism</keyword>
<keyword evidence="10" id="KW-0670">Pyruvate</keyword>
<evidence type="ECO:0000256" key="6">
    <source>
        <dbReference type="ARBA" id="ARBA00023145"/>
    </source>
</evidence>
<keyword evidence="13" id="KW-1185">Reference proteome</keyword>
<dbReference type="Proteomes" id="UP000256695">
    <property type="component" value="Unassembled WGS sequence"/>
</dbReference>
<evidence type="ECO:0000256" key="11">
    <source>
        <dbReference type="SAM" id="Phobius"/>
    </source>
</evidence>
<evidence type="ECO:0000256" key="1">
    <source>
        <dbReference type="ARBA" id="ARBA00022475"/>
    </source>
</evidence>
<dbReference type="GO" id="GO:0004609">
    <property type="term" value="F:phosphatidylserine decarboxylase activity"/>
    <property type="evidence" value="ECO:0007669"/>
    <property type="project" value="InterPro"/>
</dbReference>
<evidence type="ECO:0000256" key="10">
    <source>
        <dbReference type="ARBA" id="ARBA00023317"/>
    </source>
</evidence>
<keyword evidence="6" id="KW-0865">Zymogen</keyword>
<dbReference type="Pfam" id="PF02666">
    <property type="entry name" value="PS_Dcarbxylase"/>
    <property type="match status" value="1"/>
</dbReference>
<organism evidence="12 13">
    <name type="scientific">Helicobacter anseris</name>
    <dbReference type="NCBI Taxonomy" id="375926"/>
    <lineage>
        <taxon>Bacteria</taxon>
        <taxon>Pseudomonadati</taxon>
        <taxon>Campylobacterota</taxon>
        <taxon>Epsilonproteobacteria</taxon>
        <taxon>Campylobacterales</taxon>
        <taxon>Helicobacteraceae</taxon>
        <taxon>Helicobacter</taxon>
    </lineage>
</organism>
<evidence type="ECO:0000256" key="3">
    <source>
        <dbReference type="ARBA" id="ARBA00022793"/>
    </source>
</evidence>
<dbReference type="EMBL" id="NXLX01000004">
    <property type="protein sequence ID" value="RDU74214.1"/>
    <property type="molecule type" value="Genomic_DNA"/>
</dbReference>
<dbReference type="PANTHER" id="PTHR35809:SF1">
    <property type="entry name" value="ARCHAETIDYLSERINE DECARBOXYLASE PROENZYME-RELATED"/>
    <property type="match status" value="1"/>
</dbReference>
<dbReference type="AlphaFoldDB" id="A0A3D8JBI0"/>
<dbReference type="RefSeq" id="WP_115578722.1">
    <property type="nucleotide sequence ID" value="NZ_NXLX01000004.1"/>
</dbReference>
<name>A0A3D8JBI0_9HELI</name>
<evidence type="ECO:0008006" key="14">
    <source>
        <dbReference type="Google" id="ProtNLM"/>
    </source>
</evidence>
<dbReference type="OrthoDB" id="5323544at2"/>
<evidence type="ECO:0000256" key="8">
    <source>
        <dbReference type="ARBA" id="ARBA00023239"/>
    </source>
</evidence>
<dbReference type="PANTHER" id="PTHR35809">
    <property type="entry name" value="ARCHAETIDYLSERINE DECARBOXYLASE PROENZYME-RELATED"/>
    <property type="match status" value="1"/>
</dbReference>
<accession>A0A3D8JBI0</accession>
<keyword evidence="9" id="KW-1208">Phospholipid metabolism</keyword>
<gene>
    <name evidence="12" type="ORF">CQA57_02805</name>
</gene>
<keyword evidence="7" id="KW-0594">Phospholipid biosynthesis</keyword>
<evidence type="ECO:0000256" key="9">
    <source>
        <dbReference type="ARBA" id="ARBA00023264"/>
    </source>
</evidence>
<keyword evidence="8" id="KW-0456">Lyase</keyword>
<feature type="transmembrane region" description="Helical" evidence="11">
    <location>
        <begin position="16"/>
        <end position="48"/>
    </location>
</feature>
<proteinExistence type="predicted"/>
<keyword evidence="3" id="KW-0210">Decarboxylase</keyword>
<keyword evidence="5 11" id="KW-0472">Membrane</keyword>
<sequence>MTTTQLFAKEGLKGGIILGVCVFVCFILGINFFALLLLAMLLFWIFIFRNPERLPNERVENILLSPCDGKIENIEYIHGGVLLTFRVGIMDVGILRAPLNLNEQITQEKRNGLRLYCFEDDYKERLNSKLFLETSVFSLQITPEIFDAKVYPLSEIKRGDRIGFCKMGILKMKIILNTVELKLNIGDIVRGGETILGYVK</sequence>
<evidence type="ECO:0000256" key="2">
    <source>
        <dbReference type="ARBA" id="ARBA00022516"/>
    </source>
</evidence>
<dbReference type="InterPro" id="IPR033175">
    <property type="entry name" value="PSD-A"/>
</dbReference>
<protein>
    <recommendedName>
        <fullName evidence="14">Phosphatidylserine decarboxylase</fullName>
    </recommendedName>
</protein>
<evidence type="ECO:0000313" key="12">
    <source>
        <dbReference type="EMBL" id="RDU74214.1"/>
    </source>
</evidence>
<keyword evidence="1" id="KW-1003">Cell membrane</keyword>
<reference evidence="12 13" key="1">
    <citation type="submission" date="2018-04" db="EMBL/GenBank/DDBJ databases">
        <title>Novel Campyloabacter and Helicobacter Species and Strains.</title>
        <authorList>
            <person name="Mannion A.J."/>
            <person name="Shen Z."/>
            <person name="Fox J.G."/>
        </authorList>
    </citation>
    <scope>NUCLEOTIDE SEQUENCE [LARGE SCALE GENOMIC DNA]</scope>
    <source>
        <strain evidence="12 13">MIT 04-9362</strain>
    </source>
</reference>
<evidence type="ECO:0000256" key="7">
    <source>
        <dbReference type="ARBA" id="ARBA00023209"/>
    </source>
</evidence>
<evidence type="ECO:0000313" key="13">
    <source>
        <dbReference type="Proteomes" id="UP000256695"/>
    </source>
</evidence>
<keyword evidence="11" id="KW-0812">Transmembrane</keyword>
<dbReference type="GO" id="GO:0008654">
    <property type="term" value="P:phospholipid biosynthetic process"/>
    <property type="evidence" value="ECO:0007669"/>
    <property type="project" value="UniProtKB-KW"/>
</dbReference>
<evidence type="ECO:0000256" key="4">
    <source>
        <dbReference type="ARBA" id="ARBA00023098"/>
    </source>
</evidence>
<keyword evidence="2" id="KW-0444">Lipid biosynthesis</keyword>
<comment type="caution">
    <text evidence="12">The sequence shown here is derived from an EMBL/GenBank/DDBJ whole genome shotgun (WGS) entry which is preliminary data.</text>
</comment>